<dbReference type="InterPro" id="IPR006301">
    <property type="entry name" value="FlhA"/>
</dbReference>
<proteinExistence type="inferred from homology"/>
<dbReference type="PANTHER" id="PTHR30161:SF1">
    <property type="entry name" value="FLAGELLAR BIOSYNTHESIS PROTEIN FLHA-RELATED"/>
    <property type="match status" value="1"/>
</dbReference>
<dbReference type="Gene3D" id="3.40.30.60">
    <property type="entry name" value="FHIPEP family, domain 1"/>
    <property type="match status" value="1"/>
</dbReference>
<dbReference type="Proteomes" id="UP001222800">
    <property type="component" value="Chromosome"/>
</dbReference>
<feature type="transmembrane region" description="Helical" evidence="7">
    <location>
        <begin position="93"/>
        <end position="120"/>
    </location>
</feature>
<protein>
    <recommendedName>
        <fullName evidence="7">Flagellar biosynthesis protein FlhA</fullName>
    </recommendedName>
</protein>
<dbReference type="PRINTS" id="PR00949">
    <property type="entry name" value="TYPE3IMAPROT"/>
</dbReference>
<evidence type="ECO:0000256" key="7">
    <source>
        <dbReference type="RuleBase" id="RU364093"/>
    </source>
</evidence>
<organism evidence="8 9">
    <name type="scientific">Tepidibacter hydrothermalis</name>
    <dbReference type="NCBI Taxonomy" id="3036126"/>
    <lineage>
        <taxon>Bacteria</taxon>
        <taxon>Bacillati</taxon>
        <taxon>Bacillota</taxon>
        <taxon>Clostridia</taxon>
        <taxon>Peptostreptococcales</taxon>
        <taxon>Peptostreptococcaceae</taxon>
        <taxon>Tepidibacter</taxon>
    </lineage>
</organism>
<dbReference type="EMBL" id="CP120733">
    <property type="protein sequence ID" value="WFD11693.1"/>
    <property type="molecule type" value="Genomic_DNA"/>
</dbReference>
<evidence type="ECO:0000313" key="9">
    <source>
        <dbReference type="Proteomes" id="UP001222800"/>
    </source>
</evidence>
<dbReference type="Gene3D" id="3.40.50.12790">
    <property type="entry name" value="FHIPEP family, domain 4"/>
    <property type="match status" value="1"/>
</dbReference>
<keyword evidence="9" id="KW-1185">Reference proteome</keyword>
<dbReference type="PANTHER" id="PTHR30161">
    <property type="entry name" value="FLAGELLAR EXPORT PROTEIN, MEMBRANE FLHA SUBUNIT-RELATED"/>
    <property type="match status" value="1"/>
</dbReference>
<evidence type="ECO:0000256" key="6">
    <source>
        <dbReference type="ARBA" id="ARBA00023136"/>
    </source>
</evidence>
<dbReference type="Pfam" id="PF00771">
    <property type="entry name" value="FHIPEP"/>
    <property type="match status" value="1"/>
</dbReference>
<comment type="subcellular location">
    <subcellularLocation>
        <location evidence="1 7">Cell membrane</location>
        <topology evidence="1 7">Multi-pass membrane protein</topology>
    </subcellularLocation>
</comment>
<keyword evidence="4 7" id="KW-0812">Transmembrane</keyword>
<feature type="transmembrane region" description="Helical" evidence="7">
    <location>
        <begin position="56"/>
        <end position="73"/>
    </location>
</feature>
<dbReference type="InterPro" id="IPR042194">
    <property type="entry name" value="FHIPEP_1"/>
</dbReference>
<keyword evidence="7" id="KW-1006">Bacterial flagellum protein export</keyword>
<evidence type="ECO:0000256" key="5">
    <source>
        <dbReference type="ARBA" id="ARBA00022989"/>
    </source>
</evidence>
<evidence type="ECO:0000256" key="1">
    <source>
        <dbReference type="ARBA" id="ARBA00004651"/>
    </source>
</evidence>
<dbReference type="InterPro" id="IPR001712">
    <property type="entry name" value="T3SS_FHIPEP"/>
</dbReference>
<feature type="transmembrane region" description="Helical" evidence="7">
    <location>
        <begin position="7"/>
        <end position="25"/>
    </location>
</feature>
<comment type="function">
    <text evidence="7">Required for formation of the rod structure of the flagellar apparatus. Together with FliI and FliH, may constitute the export apparatus of flagellin.</text>
</comment>
<keyword evidence="7" id="KW-0653">Protein transport</keyword>
<dbReference type="InterPro" id="IPR025505">
    <property type="entry name" value="FHIPEP_CS"/>
</dbReference>
<keyword evidence="5 7" id="KW-1133">Transmembrane helix</keyword>
<evidence type="ECO:0000256" key="2">
    <source>
        <dbReference type="ARBA" id="ARBA00008835"/>
    </source>
</evidence>
<dbReference type="Gene3D" id="1.10.8.540">
    <property type="entry name" value="FHIPEP family, domain 3"/>
    <property type="match status" value="1"/>
</dbReference>
<feature type="transmembrane region" description="Helical" evidence="7">
    <location>
        <begin position="273"/>
        <end position="304"/>
    </location>
</feature>
<feature type="transmembrane region" description="Helical" evidence="7">
    <location>
        <begin position="189"/>
        <end position="211"/>
    </location>
</feature>
<feature type="transmembrane region" description="Helical" evidence="7">
    <location>
        <begin position="231"/>
        <end position="252"/>
    </location>
</feature>
<keyword evidence="8" id="KW-0282">Flagellum</keyword>
<reference evidence="8 9" key="1">
    <citation type="submission" date="2023-03" db="EMBL/GenBank/DDBJ databases">
        <title>Complete genome sequence of Tepidibacter sp. SWIR-1, isolated from a deep-sea hydrothermal vent.</title>
        <authorList>
            <person name="Li X."/>
        </authorList>
    </citation>
    <scope>NUCLEOTIDE SEQUENCE [LARGE SCALE GENOMIC DNA]</scope>
    <source>
        <strain evidence="8 9">SWIR-1</strain>
    </source>
</reference>
<dbReference type="PIRSF" id="PIRSF005419">
    <property type="entry name" value="FlhA"/>
    <property type="match status" value="1"/>
</dbReference>
<keyword evidence="8" id="KW-0966">Cell projection</keyword>
<comment type="similarity">
    <text evidence="2 7">Belongs to the FHIPEP (flagella/HR/invasion proteins export pore) family.</text>
</comment>
<dbReference type="InterPro" id="IPR042193">
    <property type="entry name" value="FHIPEP_3"/>
</dbReference>
<keyword evidence="7" id="KW-1005">Bacterial flagellum biogenesis</keyword>
<gene>
    <name evidence="7 8" type="primary">flhA</name>
    <name evidence="8" type="ORF">P4S50_06355</name>
</gene>
<dbReference type="InterPro" id="IPR042196">
    <property type="entry name" value="FHIPEP_4"/>
</dbReference>
<dbReference type="PROSITE" id="PS00994">
    <property type="entry name" value="FHIPEP"/>
    <property type="match status" value="1"/>
</dbReference>
<accession>A0ABY8EFG5</accession>
<evidence type="ECO:0000256" key="4">
    <source>
        <dbReference type="ARBA" id="ARBA00022692"/>
    </source>
</evidence>
<keyword evidence="6 7" id="KW-0472">Membrane</keyword>
<dbReference type="NCBIfam" id="TIGR01398">
    <property type="entry name" value="FlhA"/>
    <property type="match status" value="1"/>
</dbReference>
<keyword evidence="8" id="KW-0969">Cilium</keyword>
<keyword evidence="3 7" id="KW-1003">Cell membrane</keyword>
<name>A0ABY8EFG5_9FIRM</name>
<feature type="transmembrane region" description="Helical" evidence="7">
    <location>
        <begin position="31"/>
        <end position="49"/>
    </location>
</feature>
<evidence type="ECO:0000256" key="3">
    <source>
        <dbReference type="ARBA" id="ARBA00022475"/>
    </source>
</evidence>
<keyword evidence="7" id="KW-0813">Transport</keyword>
<sequence length="681" mass="75292">MKKSGDIIVTLGIIGIILMIIIPVPLFMLDILLSLNISLSLLILLIAIYNKEALEFSVFPSLLLITTLFRLALNITSTRYILGTGSAGNVIEAFGNFVMGGNALVGFIVFIIIVIIQFMVITKGAERVSEVGARFTLDAMPGKQMAIDADLNSGLIDETQARDRRKKIQMEADFYGAMDGASKFVKGDAIAGIMIAVINILAGFVMGVVFQKLPIQEAVVRYTLLTVGDGLVSQVPALLISTATGIVVTRAASETNLGKDVLSQLFREPKIMYIIAGVLFSLSLTPLPFVPYFILSIVFVIIGLNLKKLNESIEENDMDSDKQGDEISEEIEDIRKPENVLPLLQVDSIELEFGYGIIPLADKSQGGDLFDRLVMIRRQCALEMGIIVPMIRLRDNIQLEANEYIIKIKGVEMARGEIMFDHYLAMNSGVAEGDVIGIDTIEPAFGLPAKWIDEKEREKAEIFGYTVVDPPSIISTHLTEVIKKYTYELLGRQEVKMLIDNLKETNAALVDEVIPNLFSLGEIQKVLSNLLKEGVSIRNLATILETLGDYGVLTKDSDTLTEYVRQSLFRSITKQFISNSQAKVINLDTNLEQVIMDSIQQTETGNYLALDPHVSQMLVENLSKEVEKLLSIGEQPIIVTAPIIRIYFKRFIDQISDDIIVLSYNEIDPKVKIQSVGTVSI</sequence>
<evidence type="ECO:0000313" key="8">
    <source>
        <dbReference type="EMBL" id="WFD11693.1"/>
    </source>
</evidence>